<accession>A0A0D2LYV1</accession>
<feature type="compositionally biased region" description="Low complexity" evidence="1">
    <location>
        <begin position="837"/>
        <end position="855"/>
    </location>
</feature>
<evidence type="ECO:0000313" key="3">
    <source>
        <dbReference type="EMBL" id="KJA16058.1"/>
    </source>
</evidence>
<feature type="region of interest" description="Disordered" evidence="1">
    <location>
        <begin position="1090"/>
        <end position="1155"/>
    </location>
</feature>
<proteinExistence type="predicted"/>
<feature type="region of interest" description="Disordered" evidence="1">
    <location>
        <begin position="930"/>
        <end position="1025"/>
    </location>
</feature>
<name>A0A0D2LYV1_HYPSF</name>
<feature type="compositionally biased region" description="Polar residues" evidence="1">
    <location>
        <begin position="879"/>
        <end position="889"/>
    </location>
</feature>
<dbReference type="Proteomes" id="UP000054270">
    <property type="component" value="Unassembled WGS sequence"/>
</dbReference>
<dbReference type="EMBL" id="KN817629">
    <property type="protein sequence ID" value="KJA16058.1"/>
    <property type="molecule type" value="Genomic_DNA"/>
</dbReference>
<feature type="transmembrane region" description="Helical" evidence="2">
    <location>
        <begin position="175"/>
        <end position="203"/>
    </location>
</feature>
<feature type="compositionally biased region" description="Polar residues" evidence="1">
    <location>
        <begin position="1285"/>
        <end position="1295"/>
    </location>
</feature>
<feature type="compositionally biased region" description="Low complexity" evidence="1">
    <location>
        <begin position="1328"/>
        <end position="1348"/>
    </location>
</feature>
<keyword evidence="2" id="KW-1133">Transmembrane helix</keyword>
<evidence type="ECO:0000256" key="1">
    <source>
        <dbReference type="SAM" id="MobiDB-lite"/>
    </source>
</evidence>
<feature type="compositionally biased region" description="Low complexity" evidence="1">
    <location>
        <begin position="1104"/>
        <end position="1118"/>
    </location>
</feature>
<feature type="compositionally biased region" description="Polar residues" evidence="1">
    <location>
        <begin position="817"/>
        <end position="827"/>
    </location>
</feature>
<gene>
    <name evidence="3" type="ORF">HYPSUDRAFT_207378</name>
</gene>
<feature type="compositionally biased region" description="Basic residues" evidence="1">
    <location>
        <begin position="995"/>
        <end position="1005"/>
    </location>
</feature>
<feature type="transmembrane region" description="Helical" evidence="2">
    <location>
        <begin position="391"/>
        <end position="416"/>
    </location>
</feature>
<dbReference type="STRING" id="945553.A0A0D2LYV1"/>
<feature type="compositionally biased region" description="Polar residues" evidence="1">
    <location>
        <begin position="1143"/>
        <end position="1155"/>
    </location>
</feature>
<evidence type="ECO:0000256" key="2">
    <source>
        <dbReference type="SAM" id="Phobius"/>
    </source>
</evidence>
<feature type="compositionally biased region" description="Acidic residues" evidence="1">
    <location>
        <begin position="943"/>
        <end position="956"/>
    </location>
</feature>
<evidence type="ECO:0000313" key="4">
    <source>
        <dbReference type="Proteomes" id="UP000054270"/>
    </source>
</evidence>
<reference evidence="4" key="1">
    <citation type="submission" date="2014-04" db="EMBL/GenBank/DDBJ databases">
        <title>Evolutionary Origins and Diversification of the Mycorrhizal Mutualists.</title>
        <authorList>
            <consortium name="DOE Joint Genome Institute"/>
            <consortium name="Mycorrhizal Genomics Consortium"/>
            <person name="Kohler A."/>
            <person name="Kuo A."/>
            <person name="Nagy L.G."/>
            <person name="Floudas D."/>
            <person name="Copeland A."/>
            <person name="Barry K.W."/>
            <person name="Cichocki N."/>
            <person name="Veneault-Fourrey C."/>
            <person name="LaButti K."/>
            <person name="Lindquist E.A."/>
            <person name="Lipzen A."/>
            <person name="Lundell T."/>
            <person name="Morin E."/>
            <person name="Murat C."/>
            <person name="Riley R."/>
            <person name="Ohm R."/>
            <person name="Sun H."/>
            <person name="Tunlid A."/>
            <person name="Henrissat B."/>
            <person name="Grigoriev I.V."/>
            <person name="Hibbett D.S."/>
            <person name="Martin F."/>
        </authorList>
    </citation>
    <scope>NUCLEOTIDE SEQUENCE [LARGE SCALE GENOMIC DNA]</scope>
    <source>
        <strain evidence="4">FD-334 SS-4</strain>
    </source>
</reference>
<feature type="region of interest" description="Disordered" evidence="1">
    <location>
        <begin position="1"/>
        <end position="88"/>
    </location>
</feature>
<feature type="compositionally biased region" description="Low complexity" evidence="1">
    <location>
        <begin position="743"/>
        <end position="754"/>
    </location>
</feature>
<keyword evidence="2" id="KW-0812">Transmembrane</keyword>
<feature type="region of interest" description="Disordered" evidence="1">
    <location>
        <begin position="1241"/>
        <end position="1383"/>
    </location>
</feature>
<feature type="transmembrane region" description="Helical" evidence="2">
    <location>
        <begin position="223"/>
        <end position="244"/>
    </location>
</feature>
<sequence length="1383" mass="147998">MPPPPGSSSHQSRGNPSASPSPTDPNDNPPSSSRLSKDSEGYPSWLPKRPPPPAPASTFQSSIIGGLQGPTPSPVEPTPFIGGRKPTPRSVRIVNMQSTFGGAVDKEVRTGREATDHTHVGVDAPPKVWTRASAIPPTAFNPSAQDEMLPLPQPRFRAKNLHLQLLDHPSKWMKLYFYIWPLLVLYHIPLQTFFDFNAVFILLEVAKFPNPQSTGRNWALGAAAYIAAWLVWIFVVCLMYEIVYSFTRRWRLRRPLMLPIYLSSSAFNYAAMTSYTNFSFLQYLRLSAFTSEHTSAEDVQSSSGPVSDLDEFRDENQGSWRQGTAETCFFYSQNLSTVALLLPRAGLSLALLFSFSSAAQVPAFSTSTSFTRRDGTYFRSDGSLTDYSRGVLIANATWTAWRILVLLVSWLGLWVFSNQRLGGLCGPRHRWDEAEQEKTRSVYSEAASEYGAYRGSFYQPGGANEYGGDELPWEWREATRVRVQDAFEFCITTRRRSADGAAGLRWSGVPVPGYGYGLRHRRTRSRQKRWSAATAKARDAPLEKAPGAEAYEGLERVFAAVGLAGLPSPSRRKGISEDLFDAPADAPKHPTIAPLRFEERQPVASTSMLTGLEAPRMVKRNSKDKIPGSVGAGAPLLSLPYPFSRPGAGHVSSKDSVPFPGGSGEQRRSKASSKSKSTKSTSSPGTGTEESASGSGPTGEEEEDEEEEEIDDDEEELDDEDEDEDEDEEDEEDGFIDSEEPSSGRASGSMSSLGQPISPSRGHPFGARRPFGAGHGRNMSGVSSALSSGQGMSGGSHVHSQSVSSSHGTRSAAGVSVLSQSTGNPESTDSELLPGGRARASLSQSSSPAAPARPLVGASIPMPPRHPHLQGQGRGRSATAPTGNIPSAAYTLSTLSTQTAPIAFPTVSPRHRVESGRGIVVDPAVLYADSGMSSDGDMPPADYGDEDGEPNGDEDEQHDRVGLLGVPSSPSPRASLLGASRVSLTTSSSGDGARSRTHSATRSRHSSTNARSRSRTHSAASARDRANSLGASMRSLVHSAAASLSQLELVMRGATGPAAGLGGLGIGSRPRSRVNSSMARLEEDVELPAAAATTEMTTRNRDVSGASTSSGSASQNGSVEVAPNRLLERARREEVEAEGYSSGGTHSRSGSENLSAENYTFGRPIAFMQHPPVAHHESRLDEEEEIALENRSASDDDEARGSPVRTMPMAIPIVARSAEQSQSHAQQIPESYTSASFYSLNPSDLTATPPTPVPIHFHTEGRDQSQSPPQSTDHSPERQGIAIPWNNSSLPTSPANRWIHPRPGGQTIDSESPPDISTAAGSFVTAPATIEGATTTTESSGGRTISGSWETSPHARPSAVRSGGMVERPGDDMGLDAGAWRVV</sequence>
<dbReference type="OMA" id="CAGFCGP"/>
<feature type="compositionally biased region" description="Low complexity" evidence="1">
    <location>
        <begin position="1006"/>
        <end position="1021"/>
    </location>
</feature>
<feature type="region of interest" description="Disordered" evidence="1">
    <location>
        <begin position="1173"/>
        <end position="1203"/>
    </location>
</feature>
<organism evidence="3 4">
    <name type="scientific">Hypholoma sublateritium (strain FD-334 SS-4)</name>
    <dbReference type="NCBI Taxonomy" id="945553"/>
    <lineage>
        <taxon>Eukaryota</taxon>
        <taxon>Fungi</taxon>
        <taxon>Dikarya</taxon>
        <taxon>Basidiomycota</taxon>
        <taxon>Agaricomycotina</taxon>
        <taxon>Agaricomycetes</taxon>
        <taxon>Agaricomycetidae</taxon>
        <taxon>Agaricales</taxon>
        <taxon>Agaricineae</taxon>
        <taxon>Strophariaceae</taxon>
        <taxon>Hypholoma</taxon>
    </lineage>
</organism>
<feature type="compositionally biased region" description="Acidic residues" evidence="1">
    <location>
        <begin position="699"/>
        <end position="740"/>
    </location>
</feature>
<keyword evidence="2" id="KW-0472">Membrane</keyword>
<dbReference type="OrthoDB" id="2575061at2759"/>
<feature type="region of interest" description="Disordered" evidence="1">
    <location>
        <begin position="574"/>
        <end position="889"/>
    </location>
</feature>
<feature type="compositionally biased region" description="Low complexity" evidence="1">
    <location>
        <begin position="15"/>
        <end position="33"/>
    </location>
</feature>
<keyword evidence="4" id="KW-1185">Reference proteome</keyword>
<feature type="compositionally biased region" description="Low complexity" evidence="1">
    <location>
        <begin position="782"/>
        <end position="808"/>
    </location>
</feature>
<feature type="compositionally biased region" description="Low complexity" evidence="1">
    <location>
        <begin position="678"/>
        <end position="695"/>
    </location>
</feature>
<evidence type="ECO:0008006" key="5">
    <source>
        <dbReference type="Google" id="ProtNLM"/>
    </source>
</evidence>
<feature type="compositionally biased region" description="Polar residues" evidence="1">
    <location>
        <begin position="1264"/>
        <end position="1273"/>
    </location>
</feature>
<protein>
    <recommendedName>
        <fullName evidence="5">Proteophosphoglycan ppg4</fullName>
    </recommendedName>
</protein>